<keyword evidence="3 6" id="KW-0812">Transmembrane</keyword>
<feature type="transmembrane region" description="Helical" evidence="6">
    <location>
        <begin position="298"/>
        <end position="324"/>
    </location>
</feature>
<name>A0A1G9UKF2_9SPHI</name>
<dbReference type="InterPro" id="IPR001204">
    <property type="entry name" value="Phos_transporter"/>
</dbReference>
<dbReference type="AlphaFoldDB" id="A0A1G9UKF2"/>
<protein>
    <submittedName>
        <fullName evidence="7">Inorganic phosphate transporter, PiT family</fullName>
    </submittedName>
</protein>
<proteinExistence type="predicted"/>
<reference evidence="8" key="1">
    <citation type="submission" date="2016-10" db="EMBL/GenBank/DDBJ databases">
        <authorList>
            <person name="Varghese N."/>
            <person name="Submissions S."/>
        </authorList>
    </citation>
    <scope>NUCLEOTIDE SEQUENCE [LARGE SCALE GENOMIC DNA]</scope>
    <source>
        <strain evidence="8">DSM 19110</strain>
    </source>
</reference>
<evidence type="ECO:0000313" key="7">
    <source>
        <dbReference type="EMBL" id="SDM60401.1"/>
    </source>
</evidence>
<evidence type="ECO:0000256" key="4">
    <source>
        <dbReference type="ARBA" id="ARBA00022989"/>
    </source>
</evidence>
<dbReference type="GO" id="GO:0035435">
    <property type="term" value="P:phosphate ion transmembrane transport"/>
    <property type="evidence" value="ECO:0007669"/>
    <property type="project" value="TreeGrafter"/>
</dbReference>
<evidence type="ECO:0000313" key="8">
    <source>
        <dbReference type="Proteomes" id="UP000183200"/>
    </source>
</evidence>
<evidence type="ECO:0000256" key="2">
    <source>
        <dbReference type="ARBA" id="ARBA00022448"/>
    </source>
</evidence>
<dbReference type="GO" id="GO:0016020">
    <property type="term" value="C:membrane"/>
    <property type="evidence" value="ECO:0007669"/>
    <property type="project" value="UniProtKB-SubCell"/>
</dbReference>
<dbReference type="Proteomes" id="UP000183200">
    <property type="component" value="Unassembled WGS sequence"/>
</dbReference>
<keyword evidence="5 6" id="KW-0472">Membrane</keyword>
<keyword evidence="4 6" id="KW-1133">Transmembrane helix</keyword>
<accession>A0A1G9UKF2</accession>
<keyword evidence="2" id="KW-0813">Transport</keyword>
<feature type="transmembrane region" description="Helical" evidence="6">
    <location>
        <begin position="73"/>
        <end position="97"/>
    </location>
</feature>
<dbReference type="RefSeq" id="WP_074607405.1">
    <property type="nucleotide sequence ID" value="NZ_FNGY01000004.1"/>
</dbReference>
<dbReference type="PANTHER" id="PTHR11101:SF80">
    <property type="entry name" value="PHOSPHATE TRANSPORTER"/>
    <property type="match status" value="1"/>
</dbReference>
<dbReference type="Pfam" id="PF01384">
    <property type="entry name" value="PHO4"/>
    <property type="match status" value="2"/>
</dbReference>
<evidence type="ECO:0000256" key="3">
    <source>
        <dbReference type="ARBA" id="ARBA00022692"/>
    </source>
</evidence>
<gene>
    <name evidence="7" type="ORF">SAMN05421820_104200</name>
</gene>
<feature type="transmembrane region" description="Helical" evidence="6">
    <location>
        <begin position="212"/>
        <end position="233"/>
    </location>
</feature>
<dbReference type="EMBL" id="FNGY01000004">
    <property type="protein sequence ID" value="SDM60401.1"/>
    <property type="molecule type" value="Genomic_DNA"/>
</dbReference>
<organism evidence="7 8">
    <name type="scientific">Pedobacter steynii</name>
    <dbReference type="NCBI Taxonomy" id="430522"/>
    <lineage>
        <taxon>Bacteria</taxon>
        <taxon>Pseudomonadati</taxon>
        <taxon>Bacteroidota</taxon>
        <taxon>Sphingobacteriia</taxon>
        <taxon>Sphingobacteriales</taxon>
        <taxon>Sphingobacteriaceae</taxon>
        <taxon>Pedobacter</taxon>
    </lineage>
</organism>
<dbReference type="OrthoDB" id="9779554at2"/>
<comment type="subcellular location">
    <subcellularLocation>
        <location evidence="1">Membrane</location>
        <topology evidence="1">Multi-pass membrane protein</topology>
    </subcellularLocation>
</comment>
<keyword evidence="8" id="KW-1185">Reference proteome</keyword>
<evidence type="ECO:0000256" key="5">
    <source>
        <dbReference type="ARBA" id="ARBA00023136"/>
    </source>
</evidence>
<evidence type="ECO:0000256" key="6">
    <source>
        <dbReference type="SAM" id="Phobius"/>
    </source>
</evidence>
<evidence type="ECO:0000256" key="1">
    <source>
        <dbReference type="ARBA" id="ARBA00004141"/>
    </source>
</evidence>
<feature type="transmembrane region" description="Helical" evidence="6">
    <location>
        <begin position="42"/>
        <end position="61"/>
    </location>
</feature>
<sequence>MTILIIVIGLALLFDVINGFHDAANSIATVVGTRVLSPRLAVLWAAFFNFISYLIFKLHVANTIAKGIVHPEIVTMQVLIAGLLAAIIWNLATWFFALPSSSSHTLIGGFVGAAIAGAGFSAVMYSAVLKIVLFIFLAPLIGMLVSTVISIVVMWVCRNSNRGTVTRHFKKLQLVSAAAFSIGHGANDAQKIMGIIAVALIASGELDKNAEIPFWVVISCHTAMGLGTLLGGWRIVKTMGSKITHLKPFEGFSAETSGAITLFSTSILGIPVSTTHTITGAIIGVGAIRRFSAVRWGVTIPILYAWILTIPMTGLLAVLIHHILTWTAFF</sequence>
<feature type="transmembrane region" description="Helical" evidence="6">
    <location>
        <begin position="103"/>
        <end position="125"/>
    </location>
</feature>
<dbReference type="PANTHER" id="PTHR11101">
    <property type="entry name" value="PHOSPHATE TRANSPORTER"/>
    <property type="match status" value="1"/>
</dbReference>
<dbReference type="GO" id="GO:0005315">
    <property type="term" value="F:phosphate transmembrane transporter activity"/>
    <property type="evidence" value="ECO:0007669"/>
    <property type="project" value="InterPro"/>
</dbReference>
<feature type="transmembrane region" description="Helical" evidence="6">
    <location>
        <begin position="132"/>
        <end position="156"/>
    </location>
</feature>